<evidence type="ECO:0008006" key="4">
    <source>
        <dbReference type="Google" id="ProtNLM"/>
    </source>
</evidence>
<dbReference type="GeneID" id="87861099"/>
<gene>
    <name evidence="2" type="ORF">B0H65DRAFT_414838</name>
</gene>
<dbReference type="AlphaFoldDB" id="A0AAE0JQP8"/>
<name>A0AAE0JQP8_9PEZI</name>
<protein>
    <recommendedName>
        <fullName evidence="4">Dockerin type 1</fullName>
    </recommendedName>
</protein>
<reference evidence="2" key="2">
    <citation type="submission" date="2023-06" db="EMBL/GenBank/DDBJ databases">
        <authorList>
            <consortium name="Lawrence Berkeley National Laboratory"/>
            <person name="Haridas S."/>
            <person name="Hensen N."/>
            <person name="Bonometti L."/>
            <person name="Westerberg I."/>
            <person name="Brannstrom I.O."/>
            <person name="Guillou S."/>
            <person name="Cros-Aarteil S."/>
            <person name="Calhoun S."/>
            <person name="Kuo A."/>
            <person name="Mondo S."/>
            <person name="Pangilinan J."/>
            <person name="Riley R."/>
            <person name="Labutti K."/>
            <person name="Andreopoulos B."/>
            <person name="Lipzen A."/>
            <person name="Chen C."/>
            <person name="Yanf M."/>
            <person name="Daum C."/>
            <person name="Ng V."/>
            <person name="Clum A."/>
            <person name="Steindorff A."/>
            <person name="Ohm R."/>
            <person name="Martin F."/>
            <person name="Silar P."/>
            <person name="Natvig D."/>
            <person name="Lalanne C."/>
            <person name="Gautier V."/>
            <person name="Ament-Velasquez S.L."/>
            <person name="Kruys A."/>
            <person name="Hutchinson M.I."/>
            <person name="Powell A.J."/>
            <person name="Barry K."/>
            <person name="Miller A.N."/>
            <person name="Grigoriev I.V."/>
            <person name="Debuchy R."/>
            <person name="Gladieux P."/>
            <person name="Thoren M.H."/>
            <person name="Johannesson H."/>
        </authorList>
    </citation>
    <scope>NUCLEOTIDE SEQUENCE</scope>
    <source>
        <strain evidence="2">CBS 560.94</strain>
    </source>
</reference>
<sequence length="550" mass="61304">MSPNDSMPKLGHQNNDTAHVQLPQPVITKLGCQSTTPGRKHKLNAYAFQQDAIVTFKGHQYATYWSNAGPDDGDALYLCVARRQLRPRSDAPVLDNEDEVRAESAYEWEVLELRDYKQTDDDGHNTISLGICPGDGTIHLAFDHHCDILRYRYSRRDVATQPCTVSWRPDIFSVTLDYLPGIPSTHKPLRDVTYPRFGFLGEDMFFSHRDGKAGLGNDHLYTYNGKNGRYKYIGPYLTGIQSNPYVNGMTSRDGVLHVTWVYRGFVDYPGWDDPLDTKHKQQAGPNGAENNHNICYAYSDAGGYAWRNGRGEVIADLRDPAKFPIDVRGKGRTMTNDCNGIVVFDVPKGKGLMNQEAQAVDQEGGVHVLNRDMMNEGGTYLWKHYYRSSDGTWTQRALQVITEGSKRGQVAISKTGDLYAILPDSTTKSMRILRATKAGGYADYRQVWKGDGLGGEPLVDSARLEYDNVLSVFARNDPVDPAEHPAEGQAVAILDFELPMEDKDPKADEDSMRDTSDPSDVDGQPISQAPKKRRLARKQASGTALAEVSE</sequence>
<comment type="caution">
    <text evidence="2">The sequence shown here is derived from an EMBL/GenBank/DDBJ whole genome shotgun (WGS) entry which is preliminary data.</text>
</comment>
<feature type="compositionally biased region" description="Basic and acidic residues" evidence="1">
    <location>
        <begin position="500"/>
        <end position="516"/>
    </location>
</feature>
<dbReference type="Proteomes" id="UP001278500">
    <property type="component" value="Unassembled WGS sequence"/>
</dbReference>
<evidence type="ECO:0000313" key="2">
    <source>
        <dbReference type="EMBL" id="KAK3355723.1"/>
    </source>
</evidence>
<feature type="region of interest" description="Disordered" evidence="1">
    <location>
        <begin position="493"/>
        <end position="550"/>
    </location>
</feature>
<dbReference type="EMBL" id="JAUEPP010000001">
    <property type="protein sequence ID" value="KAK3355723.1"/>
    <property type="molecule type" value="Genomic_DNA"/>
</dbReference>
<evidence type="ECO:0000256" key="1">
    <source>
        <dbReference type="SAM" id="MobiDB-lite"/>
    </source>
</evidence>
<dbReference type="RefSeq" id="XP_062687101.1">
    <property type="nucleotide sequence ID" value="XM_062823945.1"/>
</dbReference>
<reference evidence="2" key="1">
    <citation type="journal article" date="2023" name="Mol. Phylogenet. Evol.">
        <title>Genome-scale phylogeny and comparative genomics of the fungal order Sordariales.</title>
        <authorList>
            <person name="Hensen N."/>
            <person name="Bonometti L."/>
            <person name="Westerberg I."/>
            <person name="Brannstrom I.O."/>
            <person name="Guillou S."/>
            <person name="Cros-Aarteil S."/>
            <person name="Calhoun S."/>
            <person name="Haridas S."/>
            <person name="Kuo A."/>
            <person name="Mondo S."/>
            <person name="Pangilinan J."/>
            <person name="Riley R."/>
            <person name="LaButti K."/>
            <person name="Andreopoulos B."/>
            <person name="Lipzen A."/>
            <person name="Chen C."/>
            <person name="Yan M."/>
            <person name="Daum C."/>
            <person name="Ng V."/>
            <person name="Clum A."/>
            <person name="Steindorff A."/>
            <person name="Ohm R.A."/>
            <person name="Martin F."/>
            <person name="Silar P."/>
            <person name="Natvig D.O."/>
            <person name="Lalanne C."/>
            <person name="Gautier V."/>
            <person name="Ament-Velasquez S.L."/>
            <person name="Kruys A."/>
            <person name="Hutchinson M.I."/>
            <person name="Powell A.J."/>
            <person name="Barry K."/>
            <person name="Miller A.N."/>
            <person name="Grigoriev I.V."/>
            <person name="Debuchy R."/>
            <person name="Gladieux P."/>
            <person name="Hiltunen Thoren M."/>
            <person name="Johannesson H."/>
        </authorList>
    </citation>
    <scope>NUCLEOTIDE SEQUENCE</scope>
    <source>
        <strain evidence="2">CBS 560.94</strain>
    </source>
</reference>
<proteinExistence type="predicted"/>
<dbReference type="Pfam" id="PF15892">
    <property type="entry name" value="BNR_4"/>
    <property type="match status" value="1"/>
</dbReference>
<keyword evidence="3" id="KW-1185">Reference proteome</keyword>
<accession>A0AAE0JQP8</accession>
<organism evidence="2 3">
    <name type="scientific">Neurospora tetraspora</name>
    <dbReference type="NCBI Taxonomy" id="94610"/>
    <lineage>
        <taxon>Eukaryota</taxon>
        <taxon>Fungi</taxon>
        <taxon>Dikarya</taxon>
        <taxon>Ascomycota</taxon>
        <taxon>Pezizomycotina</taxon>
        <taxon>Sordariomycetes</taxon>
        <taxon>Sordariomycetidae</taxon>
        <taxon>Sordariales</taxon>
        <taxon>Sordariaceae</taxon>
        <taxon>Neurospora</taxon>
    </lineage>
</organism>
<evidence type="ECO:0000313" key="3">
    <source>
        <dbReference type="Proteomes" id="UP001278500"/>
    </source>
</evidence>